<dbReference type="Gene3D" id="3.30.40.10">
    <property type="entry name" value="Zinc/RING finger domain, C3HC4 (zinc finger)"/>
    <property type="match status" value="1"/>
</dbReference>
<keyword evidence="4" id="KW-1185">Reference proteome</keyword>
<evidence type="ECO:0000313" key="4">
    <source>
        <dbReference type="Proteomes" id="UP000799539"/>
    </source>
</evidence>
<dbReference type="InterPro" id="IPR001841">
    <property type="entry name" value="Znf_RING"/>
</dbReference>
<dbReference type="SUPFAM" id="SSF57850">
    <property type="entry name" value="RING/U-box"/>
    <property type="match status" value="1"/>
</dbReference>
<evidence type="ECO:0000259" key="2">
    <source>
        <dbReference type="PROSITE" id="PS50089"/>
    </source>
</evidence>
<evidence type="ECO:0000256" key="1">
    <source>
        <dbReference type="PROSITE-ProRule" id="PRU00175"/>
    </source>
</evidence>
<proteinExistence type="predicted"/>
<feature type="domain" description="RING-type" evidence="2">
    <location>
        <begin position="40"/>
        <end position="81"/>
    </location>
</feature>
<keyword evidence="1" id="KW-0863">Zinc-finger</keyword>
<dbReference type="GO" id="GO:0008270">
    <property type="term" value="F:zinc ion binding"/>
    <property type="evidence" value="ECO:0007669"/>
    <property type="project" value="UniProtKB-KW"/>
</dbReference>
<evidence type="ECO:0000313" key="3">
    <source>
        <dbReference type="EMBL" id="KAF2209687.1"/>
    </source>
</evidence>
<accession>A0A6A6F8Q9</accession>
<reference evidence="3" key="1">
    <citation type="journal article" date="2020" name="Stud. Mycol.">
        <title>101 Dothideomycetes genomes: a test case for predicting lifestyles and emergence of pathogens.</title>
        <authorList>
            <person name="Haridas S."/>
            <person name="Albert R."/>
            <person name="Binder M."/>
            <person name="Bloem J."/>
            <person name="Labutti K."/>
            <person name="Salamov A."/>
            <person name="Andreopoulos B."/>
            <person name="Baker S."/>
            <person name="Barry K."/>
            <person name="Bills G."/>
            <person name="Bluhm B."/>
            <person name="Cannon C."/>
            <person name="Castanera R."/>
            <person name="Culley D."/>
            <person name="Daum C."/>
            <person name="Ezra D."/>
            <person name="Gonzalez J."/>
            <person name="Henrissat B."/>
            <person name="Kuo A."/>
            <person name="Liang C."/>
            <person name="Lipzen A."/>
            <person name="Lutzoni F."/>
            <person name="Magnuson J."/>
            <person name="Mondo S."/>
            <person name="Nolan M."/>
            <person name="Ohm R."/>
            <person name="Pangilinan J."/>
            <person name="Park H.-J."/>
            <person name="Ramirez L."/>
            <person name="Alfaro M."/>
            <person name="Sun H."/>
            <person name="Tritt A."/>
            <person name="Yoshinaga Y."/>
            <person name="Zwiers L.-H."/>
            <person name="Turgeon B."/>
            <person name="Goodwin S."/>
            <person name="Spatafora J."/>
            <person name="Crous P."/>
            <person name="Grigoriev I."/>
        </authorList>
    </citation>
    <scope>NUCLEOTIDE SEQUENCE</scope>
    <source>
        <strain evidence="3">SCOH1-5</strain>
    </source>
</reference>
<dbReference type="SMART" id="SM00184">
    <property type="entry name" value="RING"/>
    <property type="match status" value="1"/>
</dbReference>
<dbReference type="PROSITE" id="PS50089">
    <property type="entry name" value="ZF_RING_2"/>
    <property type="match status" value="1"/>
</dbReference>
<gene>
    <name evidence="3" type="ORF">CERZMDRAFT_100096</name>
</gene>
<dbReference type="InterPro" id="IPR013083">
    <property type="entry name" value="Znf_RING/FYVE/PHD"/>
</dbReference>
<dbReference type="AlphaFoldDB" id="A0A6A6F8Q9"/>
<organism evidence="3 4">
    <name type="scientific">Cercospora zeae-maydis SCOH1-5</name>
    <dbReference type="NCBI Taxonomy" id="717836"/>
    <lineage>
        <taxon>Eukaryota</taxon>
        <taxon>Fungi</taxon>
        <taxon>Dikarya</taxon>
        <taxon>Ascomycota</taxon>
        <taxon>Pezizomycotina</taxon>
        <taxon>Dothideomycetes</taxon>
        <taxon>Dothideomycetidae</taxon>
        <taxon>Mycosphaerellales</taxon>
        <taxon>Mycosphaerellaceae</taxon>
        <taxon>Cercospora</taxon>
    </lineage>
</organism>
<dbReference type="OrthoDB" id="111250at2759"/>
<keyword evidence="1" id="KW-0862">Zinc</keyword>
<dbReference type="Pfam" id="PF13920">
    <property type="entry name" value="zf-C3HC4_3"/>
    <property type="match status" value="1"/>
</dbReference>
<protein>
    <recommendedName>
        <fullName evidence="2">RING-type domain-containing protein</fullName>
    </recommendedName>
</protein>
<keyword evidence="1" id="KW-0479">Metal-binding</keyword>
<sequence>MSSLRLYLLRMLGRGPRKDAFLSKALIAVPAGAQHPSRSCVFCLGRLTEPVILPCEAGHVFCKACVTGWFIRGSNDCPSCRQPLFSTRQQNIFWESDELTLHKYHLNVYDPMHISRCEMIRLGVKPQIAEFMSSVRKRVLEEGEVTLRYRSYRKRHVAVQRRLDLLLSKF</sequence>
<name>A0A6A6F8Q9_9PEZI</name>
<dbReference type="Proteomes" id="UP000799539">
    <property type="component" value="Unassembled WGS sequence"/>
</dbReference>
<dbReference type="EMBL" id="ML992685">
    <property type="protein sequence ID" value="KAF2209687.1"/>
    <property type="molecule type" value="Genomic_DNA"/>
</dbReference>